<evidence type="ECO:0000256" key="18">
    <source>
        <dbReference type="SAM" id="MobiDB-lite"/>
    </source>
</evidence>
<keyword evidence="12" id="KW-0995">Kinetochore</keyword>
<evidence type="ECO:0000256" key="10">
    <source>
        <dbReference type="ARBA" id="ARBA00022776"/>
    </source>
</evidence>
<evidence type="ECO:0000256" key="9">
    <source>
        <dbReference type="ARBA" id="ARBA00022701"/>
    </source>
</evidence>
<dbReference type="GO" id="GO:0005874">
    <property type="term" value="C:microtubule"/>
    <property type="evidence" value="ECO:0007669"/>
    <property type="project" value="UniProtKB-KW"/>
</dbReference>
<keyword evidence="20" id="KW-1185">Reference proteome</keyword>
<comment type="caution">
    <text evidence="19">The sequence shown here is derived from an EMBL/GenBank/DDBJ whole genome shotgun (WGS) entry which is preliminary data.</text>
</comment>
<keyword evidence="13" id="KW-0206">Cytoskeleton</keyword>
<evidence type="ECO:0000256" key="13">
    <source>
        <dbReference type="ARBA" id="ARBA00023212"/>
    </source>
</evidence>
<keyword evidence="11" id="KW-0159">Chromosome partition</keyword>
<keyword evidence="7" id="KW-0963">Cytoplasm</keyword>
<dbReference type="GO" id="GO:0008608">
    <property type="term" value="P:attachment of spindle microtubules to kinetochore"/>
    <property type="evidence" value="ECO:0007669"/>
    <property type="project" value="TreeGrafter"/>
</dbReference>
<protein>
    <recommendedName>
        <fullName evidence="5">DASH complex subunit DAD2</fullName>
    </recommendedName>
    <alternativeName>
        <fullName evidence="17">Outer kinetochore protein DAD2</fullName>
    </alternativeName>
</protein>
<evidence type="ECO:0000256" key="4">
    <source>
        <dbReference type="ARBA" id="ARBA00005501"/>
    </source>
</evidence>
<evidence type="ECO:0000313" key="19">
    <source>
        <dbReference type="EMBL" id="TKW54738.1"/>
    </source>
</evidence>
<feature type="compositionally biased region" description="Polar residues" evidence="18">
    <location>
        <begin position="201"/>
        <end position="219"/>
    </location>
</feature>
<evidence type="ECO:0000313" key="20">
    <source>
        <dbReference type="Proteomes" id="UP000310108"/>
    </source>
</evidence>
<dbReference type="Proteomes" id="UP000310108">
    <property type="component" value="Unassembled WGS sequence"/>
</dbReference>
<organism evidence="19 20">
    <name type="scientific">Colletotrichum tanaceti</name>
    <dbReference type="NCBI Taxonomy" id="1306861"/>
    <lineage>
        <taxon>Eukaryota</taxon>
        <taxon>Fungi</taxon>
        <taxon>Dikarya</taxon>
        <taxon>Ascomycota</taxon>
        <taxon>Pezizomycotina</taxon>
        <taxon>Sordariomycetes</taxon>
        <taxon>Hypocreomycetidae</taxon>
        <taxon>Glomerellales</taxon>
        <taxon>Glomerellaceae</taxon>
        <taxon>Colletotrichum</taxon>
        <taxon>Colletotrichum destructivum species complex</taxon>
    </lineage>
</organism>
<accession>A0A4U6XFU0</accession>
<feature type="region of interest" description="Disordered" evidence="18">
    <location>
        <begin position="197"/>
        <end position="219"/>
    </location>
</feature>
<evidence type="ECO:0000256" key="7">
    <source>
        <dbReference type="ARBA" id="ARBA00022490"/>
    </source>
</evidence>
<evidence type="ECO:0000256" key="5">
    <source>
        <dbReference type="ARBA" id="ARBA00020260"/>
    </source>
</evidence>
<dbReference type="EMBL" id="PJEX01000124">
    <property type="protein sequence ID" value="TKW54738.1"/>
    <property type="molecule type" value="Genomic_DNA"/>
</dbReference>
<dbReference type="GO" id="GO:1990023">
    <property type="term" value="C:mitotic spindle midzone"/>
    <property type="evidence" value="ECO:0007669"/>
    <property type="project" value="TreeGrafter"/>
</dbReference>
<dbReference type="GO" id="GO:0000278">
    <property type="term" value="P:mitotic cell cycle"/>
    <property type="evidence" value="ECO:0007669"/>
    <property type="project" value="InterPro"/>
</dbReference>
<evidence type="ECO:0000256" key="12">
    <source>
        <dbReference type="ARBA" id="ARBA00022838"/>
    </source>
</evidence>
<reference evidence="19 20" key="1">
    <citation type="journal article" date="2019" name="PLoS ONE">
        <title>Comparative genome analysis indicates high evolutionary potential of pathogenicity genes in Colletotrichum tanaceti.</title>
        <authorList>
            <person name="Lelwala R.V."/>
            <person name="Korhonen P.K."/>
            <person name="Young N.D."/>
            <person name="Scott J.B."/>
            <person name="Ades P.A."/>
            <person name="Gasser R.B."/>
            <person name="Taylor P.W.J."/>
        </authorList>
    </citation>
    <scope>NUCLEOTIDE SEQUENCE [LARGE SCALE GENOMIC DNA]</scope>
    <source>
        <strain evidence="19">BRIP57314</strain>
    </source>
</reference>
<evidence type="ECO:0000256" key="15">
    <source>
        <dbReference type="ARBA" id="ARBA00023306"/>
    </source>
</evidence>
<dbReference type="InterPro" id="IPR013963">
    <property type="entry name" value="DASH_Dad2"/>
</dbReference>
<keyword evidence="10" id="KW-0498">Mitosis</keyword>
<dbReference type="PANTHER" id="PTHR28036">
    <property type="entry name" value="DASH COMPLEX SUBUNIT DAD2"/>
    <property type="match status" value="1"/>
</dbReference>
<dbReference type="GO" id="GO:0042729">
    <property type="term" value="C:DASH complex"/>
    <property type="evidence" value="ECO:0007669"/>
    <property type="project" value="InterPro"/>
</dbReference>
<keyword evidence="15" id="KW-0131">Cell cycle</keyword>
<keyword evidence="6" id="KW-0158">Chromosome</keyword>
<evidence type="ECO:0000256" key="8">
    <source>
        <dbReference type="ARBA" id="ARBA00022618"/>
    </source>
</evidence>
<evidence type="ECO:0000256" key="16">
    <source>
        <dbReference type="ARBA" id="ARBA00023328"/>
    </source>
</evidence>
<keyword evidence="9" id="KW-0493">Microtubule</keyword>
<name>A0A4U6XFU0_9PEZI</name>
<gene>
    <name evidence="19" type="primary">DAD2</name>
    <name evidence="19" type="ORF">CTA1_2889</name>
</gene>
<evidence type="ECO:0000256" key="17">
    <source>
        <dbReference type="ARBA" id="ARBA00030568"/>
    </source>
</evidence>
<evidence type="ECO:0000256" key="3">
    <source>
        <dbReference type="ARBA" id="ARBA00004629"/>
    </source>
</evidence>
<dbReference type="Pfam" id="PF08654">
    <property type="entry name" value="DASH_Dad2"/>
    <property type="match status" value="1"/>
</dbReference>
<dbReference type="AlphaFoldDB" id="A0A4U6XFU0"/>
<evidence type="ECO:0000256" key="1">
    <source>
        <dbReference type="ARBA" id="ARBA00004123"/>
    </source>
</evidence>
<evidence type="ECO:0000256" key="6">
    <source>
        <dbReference type="ARBA" id="ARBA00022454"/>
    </source>
</evidence>
<dbReference type="STRING" id="1306861.A0A4U6XFU0"/>
<keyword evidence="14" id="KW-0539">Nucleus</keyword>
<comment type="subcellular location">
    <subcellularLocation>
        <location evidence="3">Chromosome</location>
        <location evidence="3">Centromere</location>
        <location evidence="3">Kinetochore</location>
    </subcellularLocation>
    <subcellularLocation>
        <location evidence="2">Cytoplasm</location>
        <location evidence="2">Cytoskeleton</location>
        <location evidence="2">Spindle</location>
    </subcellularLocation>
    <subcellularLocation>
        <location evidence="1">Nucleus</location>
    </subcellularLocation>
</comment>
<dbReference type="GO" id="GO:0044732">
    <property type="term" value="C:mitotic spindle pole body"/>
    <property type="evidence" value="ECO:0007669"/>
    <property type="project" value="TreeGrafter"/>
</dbReference>
<evidence type="ECO:0000256" key="11">
    <source>
        <dbReference type="ARBA" id="ARBA00022829"/>
    </source>
</evidence>
<keyword evidence="16" id="KW-0137">Centromere</keyword>
<sequence>MEEGVAGRIQTGQFPTACRILLHVHPHQVFDAFLRLAIRNQLLSPGHYSRYLENKLYTQRHLQRRNTAILHRPSMSFPTRSLSTRLPGAGSQNASAGPSPMLVARIAEKKAELEHLKELRDLSAAVAGQMEALEQKLATLSDGTEAIAMVIGNWHNVLRAINMASAQLAKPQGQEPLEPEDASLPLPQTLVRIPTEHAPTLQAQAENVTESAENSTITP</sequence>
<keyword evidence="8" id="KW-0132">Cell division</keyword>
<proteinExistence type="inferred from homology"/>
<dbReference type="PANTHER" id="PTHR28036:SF1">
    <property type="entry name" value="DASH COMPLEX SUBUNIT DAD2"/>
    <property type="match status" value="1"/>
</dbReference>
<comment type="similarity">
    <text evidence="4">Belongs to the DASH complex DAD2 family.</text>
</comment>
<evidence type="ECO:0000256" key="2">
    <source>
        <dbReference type="ARBA" id="ARBA00004186"/>
    </source>
</evidence>
<dbReference type="GO" id="GO:0051301">
    <property type="term" value="P:cell division"/>
    <property type="evidence" value="ECO:0007669"/>
    <property type="project" value="UniProtKB-KW"/>
</dbReference>
<evidence type="ECO:0000256" key="14">
    <source>
        <dbReference type="ARBA" id="ARBA00023242"/>
    </source>
</evidence>